<keyword evidence="9 14" id="KW-0472">Membrane</keyword>
<accession>A0AAV1H9Q5</accession>
<keyword evidence="10" id="KW-0564">Palmitate</keyword>
<evidence type="ECO:0000256" key="11">
    <source>
        <dbReference type="ARBA" id="ARBA00023157"/>
    </source>
</evidence>
<dbReference type="Proteomes" id="UP001178508">
    <property type="component" value="Chromosome 20"/>
</dbReference>
<evidence type="ECO:0000313" key="16">
    <source>
        <dbReference type="Proteomes" id="UP001178508"/>
    </source>
</evidence>
<evidence type="ECO:0000256" key="2">
    <source>
        <dbReference type="ARBA" id="ARBA00004531"/>
    </source>
</evidence>
<evidence type="ECO:0000256" key="3">
    <source>
        <dbReference type="ARBA" id="ARBA00004563"/>
    </source>
</evidence>
<gene>
    <name evidence="15" type="ORF">XNOV1_A021950</name>
</gene>
<dbReference type="SUPFAM" id="SSF58069">
    <property type="entry name" value="Virus ectodomain"/>
    <property type="match status" value="1"/>
</dbReference>
<keyword evidence="8 14" id="KW-1133">Transmembrane helix</keyword>
<evidence type="ECO:0000256" key="12">
    <source>
        <dbReference type="ARBA" id="ARBA00023180"/>
    </source>
</evidence>
<dbReference type="PANTHER" id="PTHR10424:SF81">
    <property type="entry name" value="ERVV2 PROTEIN"/>
    <property type="match status" value="1"/>
</dbReference>
<keyword evidence="16" id="KW-1185">Reference proteome</keyword>
<keyword evidence="6 14" id="KW-0812">Transmembrane</keyword>
<comment type="subcellular location">
    <subcellularLocation>
        <location evidence="1">Host cell membrane</location>
        <topology evidence="1">Single-pass type I membrane protein</topology>
    </subcellularLocation>
    <subcellularLocation>
        <location evidence="2">Host endomembrane system</location>
        <topology evidence="2">Peripheral membrane protein</topology>
    </subcellularLocation>
    <subcellularLocation>
        <location evidence="3">Virion membrane</location>
        <topology evidence="3">Single-pass type I membrane protein</topology>
    </subcellularLocation>
</comment>
<evidence type="ECO:0000256" key="14">
    <source>
        <dbReference type="SAM" id="Phobius"/>
    </source>
</evidence>
<dbReference type="PANTHER" id="PTHR10424">
    <property type="entry name" value="VIRAL ENVELOPE PROTEIN"/>
    <property type="match status" value="1"/>
</dbReference>
<proteinExistence type="predicted"/>
<reference evidence="15" key="1">
    <citation type="submission" date="2023-08" db="EMBL/GenBank/DDBJ databases">
        <authorList>
            <person name="Alioto T."/>
            <person name="Alioto T."/>
            <person name="Gomez Garrido J."/>
        </authorList>
    </citation>
    <scope>NUCLEOTIDE SEQUENCE</scope>
</reference>
<evidence type="ECO:0000256" key="6">
    <source>
        <dbReference type="ARBA" id="ARBA00022692"/>
    </source>
</evidence>
<dbReference type="EMBL" id="OY660883">
    <property type="protein sequence ID" value="CAJ1082563.1"/>
    <property type="molecule type" value="Genomic_DNA"/>
</dbReference>
<organism evidence="15 16">
    <name type="scientific">Xyrichtys novacula</name>
    <name type="common">Pearly razorfish</name>
    <name type="synonym">Hemipteronotus novacula</name>
    <dbReference type="NCBI Taxonomy" id="13765"/>
    <lineage>
        <taxon>Eukaryota</taxon>
        <taxon>Metazoa</taxon>
        <taxon>Chordata</taxon>
        <taxon>Craniata</taxon>
        <taxon>Vertebrata</taxon>
        <taxon>Euteleostomi</taxon>
        <taxon>Actinopterygii</taxon>
        <taxon>Neopterygii</taxon>
        <taxon>Teleostei</taxon>
        <taxon>Neoteleostei</taxon>
        <taxon>Acanthomorphata</taxon>
        <taxon>Eupercaria</taxon>
        <taxon>Labriformes</taxon>
        <taxon>Labridae</taxon>
        <taxon>Xyrichtys</taxon>
    </lineage>
</organism>
<evidence type="ECO:0000256" key="4">
    <source>
        <dbReference type="ARBA" id="ARBA00022511"/>
    </source>
</evidence>
<evidence type="ECO:0000256" key="8">
    <source>
        <dbReference type="ARBA" id="ARBA00022989"/>
    </source>
</evidence>
<keyword evidence="13" id="KW-0449">Lipoprotein</keyword>
<sequence length="171" mass="18642">MAQQNRQVLNWLTADRGGVCHMFGKHCCTFIPTNTAPDGIFSVATGKLTELRVELRESAGKGGLSWDWLDQILGKWGAVWAKIGLSALAVLILISFLTCCIILRRQCLRALGRQVTVATGLQKAQMLDLLTPSQMAQLCLNDSRAGNGDYTDLYPNPACVGDSDEDELSQV</sequence>
<evidence type="ECO:0000256" key="1">
    <source>
        <dbReference type="ARBA" id="ARBA00004402"/>
    </source>
</evidence>
<evidence type="ECO:0000256" key="10">
    <source>
        <dbReference type="ARBA" id="ARBA00023139"/>
    </source>
</evidence>
<evidence type="ECO:0000256" key="7">
    <source>
        <dbReference type="ARBA" id="ARBA00022870"/>
    </source>
</evidence>
<evidence type="ECO:0000256" key="13">
    <source>
        <dbReference type="ARBA" id="ARBA00023288"/>
    </source>
</evidence>
<evidence type="ECO:0000256" key="5">
    <source>
        <dbReference type="ARBA" id="ARBA00022581"/>
    </source>
</evidence>
<dbReference type="Pfam" id="PF00429">
    <property type="entry name" value="TLV_coat"/>
    <property type="match status" value="1"/>
</dbReference>
<name>A0AAV1H9Q5_XYRNO</name>
<evidence type="ECO:0000256" key="9">
    <source>
        <dbReference type="ARBA" id="ARBA00023136"/>
    </source>
</evidence>
<evidence type="ECO:0000313" key="15">
    <source>
        <dbReference type="EMBL" id="CAJ1082563.1"/>
    </source>
</evidence>
<feature type="transmembrane region" description="Helical" evidence="14">
    <location>
        <begin position="83"/>
        <end position="103"/>
    </location>
</feature>
<dbReference type="Gene3D" id="1.10.287.210">
    <property type="match status" value="1"/>
</dbReference>
<keyword evidence="12" id="KW-0325">Glycoprotein</keyword>
<keyword evidence="5" id="KW-0945">Host-virus interaction</keyword>
<protein>
    <submittedName>
        <fullName evidence="15">Syncytin-B-like</fullName>
    </submittedName>
</protein>
<keyword evidence="4" id="KW-1032">Host cell membrane</keyword>
<dbReference type="AlphaFoldDB" id="A0AAV1H9Q5"/>
<keyword evidence="7" id="KW-1043">Host membrane</keyword>
<keyword evidence="11" id="KW-1015">Disulfide bond</keyword>
<dbReference type="InterPro" id="IPR018154">
    <property type="entry name" value="TLV/ENV_coat_polyprotein"/>
</dbReference>